<gene>
    <name evidence="1" type="ORF">VII00023_02394</name>
</gene>
<sequence>MVTNISGINVRGGSDDSRAQKVAFVDINSGMENCAFLQKITANCVQ</sequence>
<keyword evidence="2" id="KW-1185">Reference proteome</keyword>
<dbReference type="EMBL" id="AFWF01000289">
    <property type="protein sequence ID" value="EGU31584.1"/>
    <property type="molecule type" value="Genomic_DNA"/>
</dbReference>
<proteinExistence type="predicted"/>
<reference evidence="1 2" key="1">
    <citation type="journal article" date="2012" name="Int. J. Syst. Evol. Microbiol.">
        <title>Vibrio caribbeanicus sp. nov., isolated from the marine sponge Scleritoderma cyanea.</title>
        <authorList>
            <person name="Hoffmann M."/>
            <person name="Monday S.R."/>
            <person name="Allard M.W."/>
            <person name="Strain E.A."/>
            <person name="Whittaker P."/>
            <person name="Naum M."/>
            <person name="McCarthy P.J."/>
            <person name="Lopez J.V."/>
            <person name="Fischer M."/>
            <person name="Brown E.W."/>
        </authorList>
    </citation>
    <scope>NUCLEOTIDE SEQUENCE [LARGE SCALE GENOMIC DNA]</scope>
    <source>
        <strain evidence="1 2">ATCC 700023</strain>
    </source>
</reference>
<comment type="caution">
    <text evidence="1">The sequence shown here is derived from an EMBL/GenBank/DDBJ whole genome shotgun (WGS) entry which is preliminary data.</text>
</comment>
<dbReference type="AlphaFoldDB" id="F9S7C0"/>
<evidence type="ECO:0000313" key="1">
    <source>
        <dbReference type="EMBL" id="EGU31584.1"/>
    </source>
</evidence>
<organism evidence="1 2">
    <name type="scientific">Vibrio ichthyoenteri ATCC 700023</name>
    <dbReference type="NCBI Taxonomy" id="870968"/>
    <lineage>
        <taxon>Bacteria</taxon>
        <taxon>Pseudomonadati</taxon>
        <taxon>Pseudomonadota</taxon>
        <taxon>Gammaproteobacteria</taxon>
        <taxon>Vibrionales</taxon>
        <taxon>Vibrionaceae</taxon>
        <taxon>Vibrio</taxon>
    </lineage>
</organism>
<dbReference type="Proteomes" id="UP000004605">
    <property type="component" value="Unassembled WGS sequence"/>
</dbReference>
<accession>F9S7C0</accession>
<protein>
    <submittedName>
        <fullName evidence="1">Uncharacterized protein</fullName>
    </submittedName>
</protein>
<evidence type="ECO:0000313" key="2">
    <source>
        <dbReference type="Proteomes" id="UP000004605"/>
    </source>
</evidence>
<name>F9S7C0_9VIBR</name>